<protein>
    <submittedName>
        <fullName evidence="1">Uncharacterized protein</fullName>
    </submittedName>
</protein>
<dbReference type="EMBL" id="JSZA02000115">
    <property type="protein sequence ID" value="KHD07394.1"/>
    <property type="molecule type" value="Genomic_DNA"/>
</dbReference>
<name>A0A0A6PAW9_9GAMM</name>
<dbReference type="AlphaFoldDB" id="A0A0A6PAW9"/>
<sequence>MYQGIFIDDQKADEHFAKLMSTSGANGLTVKFQQPIELITLANQIVENKPAFVALDYRLDEDRKTQQNVYKAEPLAQQLRSYTSENVARDFPIILVSHENRITGFDNDVVAHNLFDCRFTKQEVADNPEHRKKMMLSLVKGYQRMIKNWSKKSERWATFFALDKEERVVVAYQAIRELDKLKAPHQVAQHILRYVIWRQGLLLDKDNVLAQLGVAKKGGGIDPLFARLKKDKVIYSGVFSEGWTRWWRHRLQDWGKQLCDEPLGNLTARERVVCLNENLGLNLSPAESRWQEHTDALFAFACDSCHQPTEQQYSVIAYEPEPLYYSFIQRKHICWKCVETGEFAESGLAIDDGERFIVEMIQNGEMRN</sequence>
<dbReference type="Proteomes" id="UP000030428">
    <property type="component" value="Unassembled WGS sequence"/>
</dbReference>
<reference evidence="1 2" key="1">
    <citation type="journal article" date="2016" name="Front. Microbiol.">
        <title>Single-Cell (Meta-)Genomics of a Dimorphic Candidatus Thiomargarita nelsonii Reveals Genomic Plasticity.</title>
        <authorList>
            <person name="Flood B.E."/>
            <person name="Fliss P."/>
            <person name="Jones D.S."/>
            <person name="Dick G.J."/>
            <person name="Jain S."/>
            <person name="Kaster A.K."/>
            <person name="Winkel M."/>
            <person name="Mussmann M."/>
            <person name="Bailey J."/>
        </authorList>
    </citation>
    <scope>NUCLEOTIDE SEQUENCE [LARGE SCALE GENOMIC DNA]</scope>
    <source>
        <strain evidence="1">Hydrate Ridge</strain>
    </source>
</reference>
<gene>
    <name evidence="1" type="ORF">PN36_23445</name>
</gene>
<accession>A0A0A6PAW9</accession>
<evidence type="ECO:0000313" key="1">
    <source>
        <dbReference type="EMBL" id="KHD07394.1"/>
    </source>
</evidence>
<organism evidence="1 2">
    <name type="scientific">Candidatus Thiomargarita nelsonii</name>
    <dbReference type="NCBI Taxonomy" id="1003181"/>
    <lineage>
        <taxon>Bacteria</taxon>
        <taxon>Pseudomonadati</taxon>
        <taxon>Pseudomonadota</taxon>
        <taxon>Gammaproteobacteria</taxon>
        <taxon>Thiotrichales</taxon>
        <taxon>Thiotrichaceae</taxon>
        <taxon>Thiomargarita</taxon>
    </lineage>
</organism>
<comment type="caution">
    <text evidence="1">The sequence shown here is derived from an EMBL/GenBank/DDBJ whole genome shotgun (WGS) entry which is preliminary data.</text>
</comment>
<proteinExistence type="predicted"/>
<keyword evidence="2" id="KW-1185">Reference proteome</keyword>
<evidence type="ECO:0000313" key="2">
    <source>
        <dbReference type="Proteomes" id="UP000030428"/>
    </source>
</evidence>